<dbReference type="InParanoid" id="W7X544"/>
<evidence type="ECO:0000313" key="2">
    <source>
        <dbReference type="Proteomes" id="UP000009168"/>
    </source>
</evidence>
<proteinExistence type="predicted"/>
<accession>W7X544</accession>
<gene>
    <name evidence="1" type="ORF">TTHERM_000379049</name>
</gene>
<dbReference type="AlphaFoldDB" id="W7X544"/>
<dbReference type="Proteomes" id="UP000009168">
    <property type="component" value="Unassembled WGS sequence"/>
</dbReference>
<organism evidence="1 2">
    <name type="scientific">Tetrahymena thermophila (strain SB210)</name>
    <dbReference type="NCBI Taxonomy" id="312017"/>
    <lineage>
        <taxon>Eukaryota</taxon>
        <taxon>Sar</taxon>
        <taxon>Alveolata</taxon>
        <taxon>Ciliophora</taxon>
        <taxon>Intramacronucleata</taxon>
        <taxon>Oligohymenophorea</taxon>
        <taxon>Hymenostomatida</taxon>
        <taxon>Tetrahymenina</taxon>
        <taxon>Tetrahymenidae</taxon>
        <taxon>Tetrahymena</taxon>
    </lineage>
</organism>
<protein>
    <submittedName>
        <fullName evidence="1">Uncharacterized protein</fullName>
    </submittedName>
</protein>
<dbReference type="EMBL" id="GG662706">
    <property type="protein sequence ID" value="EWS74485.1"/>
    <property type="molecule type" value="Genomic_DNA"/>
</dbReference>
<keyword evidence="2" id="KW-1185">Reference proteome</keyword>
<evidence type="ECO:0000313" key="1">
    <source>
        <dbReference type="EMBL" id="EWS74485.1"/>
    </source>
</evidence>
<sequence length="106" mass="13253">MINQVIKFIDFSTMIYLYQFQQFLYHQYPLVHVYSQYQKKNQFRIIICFKQKVRIINLRIQMQAQIYMHQHSAQNAQDFLIFVNKDKVLSHNFQYILIYRDLKFQY</sequence>
<name>W7X544_TETTS</name>
<dbReference type="KEGG" id="tet:TTHERM_000379049"/>
<dbReference type="RefSeq" id="XP_012652970.1">
    <property type="nucleotide sequence ID" value="XM_012797516.1"/>
</dbReference>
<dbReference type="GeneID" id="24438663"/>
<reference evidence="2" key="1">
    <citation type="journal article" date="2006" name="PLoS Biol.">
        <title>Macronuclear genome sequence of the ciliate Tetrahymena thermophila, a model eukaryote.</title>
        <authorList>
            <person name="Eisen J.A."/>
            <person name="Coyne R.S."/>
            <person name="Wu M."/>
            <person name="Wu D."/>
            <person name="Thiagarajan M."/>
            <person name="Wortman J.R."/>
            <person name="Badger J.H."/>
            <person name="Ren Q."/>
            <person name="Amedeo P."/>
            <person name="Jones K.M."/>
            <person name="Tallon L.J."/>
            <person name="Delcher A.L."/>
            <person name="Salzberg S.L."/>
            <person name="Silva J.C."/>
            <person name="Haas B.J."/>
            <person name="Majoros W.H."/>
            <person name="Farzad M."/>
            <person name="Carlton J.M."/>
            <person name="Smith R.K. Jr."/>
            <person name="Garg J."/>
            <person name="Pearlman R.E."/>
            <person name="Karrer K.M."/>
            <person name="Sun L."/>
            <person name="Manning G."/>
            <person name="Elde N.C."/>
            <person name="Turkewitz A.P."/>
            <person name="Asai D.J."/>
            <person name="Wilkes D.E."/>
            <person name="Wang Y."/>
            <person name="Cai H."/>
            <person name="Collins K."/>
            <person name="Stewart B.A."/>
            <person name="Lee S.R."/>
            <person name="Wilamowska K."/>
            <person name="Weinberg Z."/>
            <person name="Ruzzo W.L."/>
            <person name="Wloga D."/>
            <person name="Gaertig J."/>
            <person name="Frankel J."/>
            <person name="Tsao C.-C."/>
            <person name="Gorovsky M.A."/>
            <person name="Keeling P.J."/>
            <person name="Waller R.F."/>
            <person name="Patron N.J."/>
            <person name="Cherry J.M."/>
            <person name="Stover N.A."/>
            <person name="Krieger C.J."/>
            <person name="del Toro C."/>
            <person name="Ryder H.F."/>
            <person name="Williamson S.C."/>
            <person name="Barbeau R.A."/>
            <person name="Hamilton E.P."/>
            <person name="Orias E."/>
        </authorList>
    </citation>
    <scope>NUCLEOTIDE SEQUENCE [LARGE SCALE GENOMIC DNA]</scope>
    <source>
        <strain evidence="2">SB210</strain>
    </source>
</reference>